<feature type="transmembrane region" description="Helical" evidence="2">
    <location>
        <begin position="6"/>
        <end position="26"/>
    </location>
</feature>
<dbReference type="STRING" id="224129.A0A1W4WD35"/>
<dbReference type="InterPro" id="IPR023631">
    <property type="entry name" value="Amidase_dom"/>
</dbReference>
<dbReference type="OrthoDB" id="6428749at2759"/>
<evidence type="ECO:0000313" key="5">
    <source>
        <dbReference type="RefSeq" id="XP_018321864.2"/>
    </source>
</evidence>
<dbReference type="FunCoup" id="A0A1W4WD35">
    <property type="interactions" value="5"/>
</dbReference>
<feature type="active site" description="Charge relay system" evidence="1">
    <location>
        <position position="124"/>
    </location>
</feature>
<dbReference type="KEGG" id="apln:108734713"/>
<evidence type="ECO:0000259" key="3">
    <source>
        <dbReference type="Pfam" id="PF01425"/>
    </source>
</evidence>
<evidence type="ECO:0000256" key="1">
    <source>
        <dbReference type="PIRSR" id="PIRSR001221-1"/>
    </source>
</evidence>
<evidence type="ECO:0000313" key="4">
    <source>
        <dbReference type="Proteomes" id="UP000192223"/>
    </source>
</evidence>
<accession>A0A1W4WD35</accession>
<gene>
    <name evidence="5" type="primary">LOC108734713</name>
</gene>
<keyword evidence="2" id="KW-0472">Membrane</keyword>
<name>A0A1W4WD35_AGRPL</name>
<dbReference type="Pfam" id="PF01425">
    <property type="entry name" value="Amidase"/>
    <property type="match status" value="1"/>
</dbReference>
<dbReference type="PANTHER" id="PTHR43372">
    <property type="entry name" value="FATTY-ACID AMIDE HYDROLASE"/>
    <property type="match status" value="1"/>
</dbReference>
<dbReference type="GO" id="GO:0012505">
    <property type="term" value="C:endomembrane system"/>
    <property type="evidence" value="ECO:0007669"/>
    <property type="project" value="TreeGrafter"/>
</dbReference>
<dbReference type="Proteomes" id="UP000192223">
    <property type="component" value="Unplaced"/>
</dbReference>
<reference evidence="5" key="1">
    <citation type="submission" date="2025-08" db="UniProtKB">
        <authorList>
            <consortium name="RefSeq"/>
        </authorList>
    </citation>
    <scope>IDENTIFICATION</scope>
    <source>
        <tissue evidence="5">Entire body</tissue>
    </source>
</reference>
<keyword evidence="2" id="KW-1133">Transmembrane helix</keyword>
<dbReference type="SUPFAM" id="SSF75304">
    <property type="entry name" value="Amidase signature (AS) enzymes"/>
    <property type="match status" value="1"/>
</dbReference>
<feature type="active site" description="Acyl-ester intermediate" evidence="1">
    <location>
        <position position="223"/>
    </location>
</feature>
<dbReference type="PIRSF" id="PIRSF001221">
    <property type="entry name" value="Amidase_fungi"/>
    <property type="match status" value="1"/>
</dbReference>
<evidence type="ECO:0000256" key="2">
    <source>
        <dbReference type="SAM" id="Phobius"/>
    </source>
</evidence>
<dbReference type="AlphaFoldDB" id="A0A1W4WD35"/>
<feature type="domain" description="Amidase" evidence="3">
    <location>
        <begin position="62"/>
        <end position="503"/>
    </location>
</feature>
<dbReference type="GeneID" id="108734713"/>
<dbReference type="PANTHER" id="PTHR43372:SF3">
    <property type="entry name" value="AT07710P-RELATED"/>
    <property type="match status" value="1"/>
</dbReference>
<proteinExistence type="predicted"/>
<dbReference type="GO" id="GO:0016787">
    <property type="term" value="F:hydrolase activity"/>
    <property type="evidence" value="ECO:0007669"/>
    <property type="project" value="UniProtKB-KW"/>
</dbReference>
<dbReference type="Gene3D" id="3.90.1300.10">
    <property type="entry name" value="Amidase signature (AS) domain"/>
    <property type="match status" value="1"/>
</dbReference>
<dbReference type="InterPro" id="IPR052739">
    <property type="entry name" value="FAAH2"/>
</dbReference>
<feature type="active site" description="Charge relay system" evidence="1">
    <location>
        <position position="199"/>
    </location>
</feature>
<dbReference type="InterPro" id="IPR036928">
    <property type="entry name" value="AS_sf"/>
</dbReference>
<organism evidence="4 5">
    <name type="scientific">Agrilus planipennis</name>
    <name type="common">Emerald ash borer</name>
    <name type="synonym">Agrilus marcopoli</name>
    <dbReference type="NCBI Taxonomy" id="224129"/>
    <lineage>
        <taxon>Eukaryota</taxon>
        <taxon>Metazoa</taxon>
        <taxon>Ecdysozoa</taxon>
        <taxon>Arthropoda</taxon>
        <taxon>Hexapoda</taxon>
        <taxon>Insecta</taxon>
        <taxon>Pterygota</taxon>
        <taxon>Neoptera</taxon>
        <taxon>Endopterygota</taxon>
        <taxon>Coleoptera</taxon>
        <taxon>Polyphaga</taxon>
        <taxon>Elateriformia</taxon>
        <taxon>Buprestoidea</taxon>
        <taxon>Buprestidae</taxon>
        <taxon>Agrilinae</taxon>
        <taxon>Agrilus</taxon>
    </lineage>
</organism>
<dbReference type="InParanoid" id="A0A1W4WD35"/>
<dbReference type="RefSeq" id="XP_018321864.2">
    <property type="nucleotide sequence ID" value="XM_018466362.2"/>
</dbReference>
<keyword evidence="5" id="KW-0378">Hydrolase</keyword>
<keyword evidence="2" id="KW-0812">Transmembrane</keyword>
<keyword evidence="4" id="KW-1185">Reference proteome</keyword>
<sequence length="522" mass="57979">MELRTATVMSLLSFVGWLTSPIFWILRICNRKKLPPIEDDILRVSATKLAYLIRNKKISSEEVIRTYIKRINQVNPIINAVVEDRFHEAIVEAKSVDKLLKETNLSEEELSKTKPLLGVPLTVKESCCVKGLSASVGSLRYKGKKAEDDGVVVAKVREAGAIPLLVSNTPEMCMGWESSNNITGKSYNPYHPAHSTAGSSGGEAALVASGASVIGMGSDLAGSIRLPAHFNGVFGHKPSPRVCSIKGHIPYSSHDSFVEMLSIGPFTRFAEDLYLMMKVMAQDPRILKLDEKVDFSRLRIYCHRRIGNNFFYVDVDTEIIALLEKTINHFREAHQAKFCAKEFKNFTKTMDMGLVLLPEATSNVLSLLQDPKTGKKDLNAILELVKSTFGMSVLTFSAAMSEALRVVHVVPKRKHSYYKKKKEELKAELSRELQNDGILFLPTFYTTALQNGQATLKPKGYMYTMLFNLLGFPATHIPMGLSRNGLPIGIQVVAAPLQDRLCLAVATELERLFNGWVEPGTL</sequence>
<protein>
    <submittedName>
        <fullName evidence="5">Fatty-acid amide hydrolase 2</fullName>
    </submittedName>
</protein>